<evidence type="ECO:0000256" key="1">
    <source>
        <dbReference type="ARBA" id="ARBA00004251"/>
    </source>
</evidence>
<keyword evidence="4" id="KW-0433">Leucine-rich repeat</keyword>
<evidence type="ECO:0000256" key="10">
    <source>
        <dbReference type="ARBA" id="ARBA00023170"/>
    </source>
</evidence>
<evidence type="ECO:0000256" key="5">
    <source>
        <dbReference type="ARBA" id="ARBA00022692"/>
    </source>
</evidence>
<feature type="transmembrane region" description="Helical" evidence="12">
    <location>
        <begin position="225"/>
        <end position="251"/>
    </location>
</feature>
<dbReference type="InterPro" id="IPR001611">
    <property type="entry name" value="Leu-rich_rpt"/>
</dbReference>
<dbReference type="AlphaFoldDB" id="A0A0C9S8C0"/>
<dbReference type="SUPFAM" id="SSF52058">
    <property type="entry name" value="L domain-like"/>
    <property type="match status" value="1"/>
</dbReference>
<evidence type="ECO:0000256" key="7">
    <source>
        <dbReference type="ARBA" id="ARBA00022737"/>
    </source>
</evidence>
<dbReference type="Pfam" id="PF00560">
    <property type="entry name" value="LRR_1"/>
    <property type="match status" value="3"/>
</dbReference>
<dbReference type="EMBL" id="GCHU01011652">
    <property type="protein sequence ID" value="JAG87683.1"/>
    <property type="molecule type" value="Transcribed_RNA"/>
</dbReference>
<comment type="subcellular location">
    <subcellularLocation>
        <location evidence="1">Cell membrane</location>
        <topology evidence="1">Single-pass type I membrane protein</topology>
    </subcellularLocation>
</comment>
<dbReference type="GO" id="GO:0005886">
    <property type="term" value="C:plasma membrane"/>
    <property type="evidence" value="ECO:0007669"/>
    <property type="project" value="UniProtKB-SubCell"/>
</dbReference>
<dbReference type="PRINTS" id="PR00019">
    <property type="entry name" value="LEURICHRPT"/>
</dbReference>
<dbReference type="InterPro" id="IPR032675">
    <property type="entry name" value="LRR_dom_sf"/>
</dbReference>
<evidence type="ECO:0000256" key="12">
    <source>
        <dbReference type="SAM" id="Phobius"/>
    </source>
</evidence>
<evidence type="ECO:0000256" key="6">
    <source>
        <dbReference type="ARBA" id="ARBA00022729"/>
    </source>
</evidence>
<feature type="signal peptide" evidence="13">
    <location>
        <begin position="1"/>
        <end position="22"/>
    </location>
</feature>
<dbReference type="PANTHER" id="PTHR27004:SF136">
    <property type="entry name" value="RECEPTOR-LIKE PROTEIN 44"/>
    <property type="match status" value="1"/>
</dbReference>
<keyword evidence="6 13" id="KW-0732">Signal</keyword>
<reference evidence="14" key="1">
    <citation type="submission" date="2015-02" db="EMBL/GenBank/DDBJ databases">
        <title>A transcriptome of Wollemia nobilis - a relic of Gondwana.</title>
        <authorList>
            <person name="Chia J.Y."/>
            <person name="Leong Y.S."/>
            <person name="Abdul Karim S."/>
            <person name="Wan Azmi N."/>
            <person name="Hercus R."/>
            <person name="Croft L."/>
        </authorList>
    </citation>
    <scope>NUCLEOTIDE SEQUENCE</scope>
    <source>
        <strain evidence="14">MaeBrown</strain>
        <tissue evidence="14">Leaf</tissue>
    </source>
</reference>
<name>A0A0C9S8C0_9CONI</name>
<keyword evidence="10" id="KW-0675">Receptor</keyword>
<evidence type="ECO:0000256" key="8">
    <source>
        <dbReference type="ARBA" id="ARBA00022989"/>
    </source>
</evidence>
<evidence type="ECO:0000256" key="13">
    <source>
        <dbReference type="SAM" id="SignalP"/>
    </source>
</evidence>
<feature type="chain" id="PRO_5002212901" evidence="13">
    <location>
        <begin position="23"/>
        <end position="272"/>
    </location>
</feature>
<sequence>MAKKKMVLWALFTWAWAWRVCGVGDPEDVACLSGVRGSIQDPAVKLTQWTKQKLQQPCNGTFSELEGVTCNNERVYKLSFAGFGLTGKISPFISNCTNLQSLDLSANHLSGEIPTETQNLVNLAVLNLSANELSGSIPPQLTVCAYLNIIDLHNNKLTGVIPPQLGLLQRLSAFDVSNNNLQGMIPTTLVNRTVNLPRFNASSFIGNKELWGYPLPPPKNRGLSVLAIVGIGLGSGLLSLVVSFTAVCIWLRVTEQGLAAEEGKITQLMPEY</sequence>
<keyword evidence="5 12" id="KW-0812">Transmembrane</keyword>
<comment type="similarity">
    <text evidence="2">Belongs to the RLP family.</text>
</comment>
<protein>
    <submittedName>
        <fullName evidence="14">TSA: Wollemia nobilis Ref_Wollemi_Transcript_11718_1515 transcribed RNA sequence</fullName>
    </submittedName>
</protein>
<dbReference type="Gene3D" id="3.80.10.10">
    <property type="entry name" value="Ribonuclease Inhibitor"/>
    <property type="match status" value="2"/>
</dbReference>
<evidence type="ECO:0000256" key="9">
    <source>
        <dbReference type="ARBA" id="ARBA00023136"/>
    </source>
</evidence>
<dbReference type="PANTHER" id="PTHR27004">
    <property type="entry name" value="RECEPTOR-LIKE PROTEIN 12 ISOFORM X1"/>
    <property type="match status" value="1"/>
</dbReference>
<evidence type="ECO:0000313" key="14">
    <source>
        <dbReference type="EMBL" id="JAG87683.1"/>
    </source>
</evidence>
<keyword evidence="9 12" id="KW-0472">Membrane</keyword>
<evidence type="ECO:0000256" key="2">
    <source>
        <dbReference type="ARBA" id="ARBA00009592"/>
    </source>
</evidence>
<accession>A0A0C9S8C0</accession>
<dbReference type="FunFam" id="3.80.10.10:FF:000129">
    <property type="entry name" value="Leucine-rich repeat receptor-like kinase"/>
    <property type="match status" value="1"/>
</dbReference>
<keyword evidence="7" id="KW-0677">Repeat</keyword>
<evidence type="ECO:0000256" key="3">
    <source>
        <dbReference type="ARBA" id="ARBA00022475"/>
    </source>
</evidence>
<evidence type="ECO:0000256" key="4">
    <source>
        <dbReference type="ARBA" id="ARBA00022614"/>
    </source>
</evidence>
<keyword evidence="11" id="KW-0325">Glycoprotein</keyword>
<organism evidence="14">
    <name type="scientific">Wollemia nobilis</name>
    <dbReference type="NCBI Taxonomy" id="56998"/>
    <lineage>
        <taxon>Eukaryota</taxon>
        <taxon>Viridiplantae</taxon>
        <taxon>Streptophyta</taxon>
        <taxon>Embryophyta</taxon>
        <taxon>Tracheophyta</taxon>
        <taxon>Spermatophyta</taxon>
        <taxon>Pinopsida</taxon>
        <taxon>Pinidae</taxon>
        <taxon>Conifers II</taxon>
        <taxon>Araucariales</taxon>
        <taxon>Araucariaceae</taxon>
        <taxon>Wollemia</taxon>
    </lineage>
</organism>
<dbReference type="FunFam" id="3.80.10.10:FF:000734">
    <property type="entry name" value="Receptor-like protein 44"/>
    <property type="match status" value="1"/>
</dbReference>
<proteinExistence type="inferred from homology"/>
<keyword evidence="3" id="KW-1003">Cell membrane</keyword>
<keyword evidence="8 12" id="KW-1133">Transmembrane helix</keyword>
<evidence type="ECO:0000256" key="11">
    <source>
        <dbReference type="ARBA" id="ARBA00023180"/>
    </source>
</evidence>